<dbReference type="SMART" id="SM00421">
    <property type="entry name" value="HTH_LUXR"/>
    <property type="match status" value="1"/>
</dbReference>
<dbReference type="RefSeq" id="WP_303308796.1">
    <property type="nucleotide sequence ID" value="NZ_JAODOP010000001.1"/>
</dbReference>
<evidence type="ECO:0000313" key="6">
    <source>
        <dbReference type="Proteomes" id="UP001337305"/>
    </source>
</evidence>
<gene>
    <name evidence="5" type="ORF">N1F79_01520</name>
</gene>
<reference evidence="5 6" key="1">
    <citation type="submission" date="2022-09" db="EMBL/GenBank/DDBJ databases">
        <title>Genome sequencing of Flavivirga sp. MEBiC05379.</title>
        <authorList>
            <person name="Oh H.-M."/>
            <person name="Kwon K.K."/>
            <person name="Park M.J."/>
            <person name="Yang S.-H."/>
        </authorList>
    </citation>
    <scope>NUCLEOTIDE SEQUENCE [LARGE SCALE GENOMIC DNA]</scope>
    <source>
        <strain evidence="5 6">MEBiC05379</strain>
    </source>
</reference>
<dbReference type="PRINTS" id="PR00038">
    <property type="entry name" value="HTHLUXR"/>
</dbReference>
<evidence type="ECO:0000256" key="2">
    <source>
        <dbReference type="ARBA" id="ARBA00023125"/>
    </source>
</evidence>
<keyword evidence="3" id="KW-0804">Transcription</keyword>
<dbReference type="Gene3D" id="1.10.10.10">
    <property type="entry name" value="Winged helix-like DNA-binding domain superfamily/Winged helix DNA-binding domain"/>
    <property type="match status" value="1"/>
</dbReference>
<dbReference type="SUPFAM" id="SSF46894">
    <property type="entry name" value="C-terminal effector domain of the bipartite response regulators"/>
    <property type="match status" value="1"/>
</dbReference>
<feature type="domain" description="HTH luxR-type" evidence="4">
    <location>
        <begin position="155"/>
        <end position="223"/>
    </location>
</feature>
<evidence type="ECO:0000259" key="4">
    <source>
        <dbReference type="PROSITE" id="PS50043"/>
    </source>
</evidence>
<evidence type="ECO:0000313" key="5">
    <source>
        <dbReference type="EMBL" id="MEF3831796.1"/>
    </source>
</evidence>
<dbReference type="Proteomes" id="UP001337305">
    <property type="component" value="Unassembled WGS sequence"/>
</dbReference>
<name>A0ABU7XN13_9FLAO</name>
<keyword evidence="2" id="KW-0238">DNA-binding</keyword>
<sequence>MNNFSITEISRQILSKDKSIEEISDLLPCFLHINSLDDFRVLEADNQILSYFDLNIAEINTLGFPLLEKYVNSSDLLNAIDLNIKYLKNKDTQSHVSFVQRINFHTSKQEKMFYTRGKVLDDKRILNLSVPIQDLQVFNYDALKLFDNASFIKSNLSKFNALTPREILVCKHLSQESTLKEVALRLNISEHTVKNHQINIYKKLEVKNFYAFYFFCSKFKIHL</sequence>
<dbReference type="Pfam" id="PF00196">
    <property type="entry name" value="GerE"/>
    <property type="match status" value="1"/>
</dbReference>
<comment type="caution">
    <text evidence="5">The sequence shown here is derived from an EMBL/GenBank/DDBJ whole genome shotgun (WGS) entry which is preliminary data.</text>
</comment>
<evidence type="ECO:0000256" key="1">
    <source>
        <dbReference type="ARBA" id="ARBA00023015"/>
    </source>
</evidence>
<evidence type="ECO:0000256" key="3">
    <source>
        <dbReference type="ARBA" id="ARBA00023163"/>
    </source>
</evidence>
<accession>A0ABU7XN13</accession>
<dbReference type="EMBL" id="JAODOP010000001">
    <property type="protein sequence ID" value="MEF3831796.1"/>
    <property type="molecule type" value="Genomic_DNA"/>
</dbReference>
<dbReference type="CDD" id="cd06170">
    <property type="entry name" value="LuxR_C_like"/>
    <property type="match status" value="1"/>
</dbReference>
<keyword evidence="1" id="KW-0805">Transcription regulation</keyword>
<keyword evidence="6" id="KW-1185">Reference proteome</keyword>
<dbReference type="PANTHER" id="PTHR44688:SF16">
    <property type="entry name" value="DNA-BINDING TRANSCRIPTIONAL ACTIVATOR DEVR_DOSR"/>
    <property type="match status" value="1"/>
</dbReference>
<organism evidence="5 6">
    <name type="scientific">Flavivirga spongiicola</name>
    <dbReference type="NCBI Taxonomy" id="421621"/>
    <lineage>
        <taxon>Bacteria</taxon>
        <taxon>Pseudomonadati</taxon>
        <taxon>Bacteroidota</taxon>
        <taxon>Flavobacteriia</taxon>
        <taxon>Flavobacteriales</taxon>
        <taxon>Flavobacteriaceae</taxon>
        <taxon>Flavivirga</taxon>
    </lineage>
</organism>
<dbReference type="PROSITE" id="PS50043">
    <property type="entry name" value="HTH_LUXR_2"/>
    <property type="match status" value="1"/>
</dbReference>
<proteinExistence type="predicted"/>
<protein>
    <submittedName>
        <fullName evidence="5">Helix-turn-helix transcriptional regulator</fullName>
    </submittedName>
</protein>
<dbReference type="InterPro" id="IPR016032">
    <property type="entry name" value="Sig_transdc_resp-reg_C-effctor"/>
</dbReference>
<dbReference type="InterPro" id="IPR000792">
    <property type="entry name" value="Tscrpt_reg_LuxR_C"/>
</dbReference>
<dbReference type="PANTHER" id="PTHR44688">
    <property type="entry name" value="DNA-BINDING TRANSCRIPTIONAL ACTIVATOR DEVR_DOSR"/>
    <property type="match status" value="1"/>
</dbReference>
<dbReference type="InterPro" id="IPR036388">
    <property type="entry name" value="WH-like_DNA-bd_sf"/>
</dbReference>